<sequence>MVVNRARRAGVAVAGSVLLVLGLASCSLLEGPTPATPDRPQIETPAEPAVFVPGGSAQENLPFFQELLLGYAAGEQPIQGQPIVEAVAAGGFDKADMQVSFDQSKTNLEADSIFVAVRSGETCLIGQLIPETREVAAQAVDAVGPERNVCLIGQTRPIDW</sequence>
<dbReference type="OrthoDB" id="5125712at2"/>
<protein>
    <recommendedName>
        <fullName evidence="1">DUF6993 domain-containing protein</fullName>
    </recommendedName>
</protein>
<gene>
    <name evidence="2" type="ORF">SD72_09375</name>
</gene>
<organism evidence="2 3">
    <name type="scientific">Leucobacter komagatae</name>
    <dbReference type="NCBI Taxonomy" id="55969"/>
    <lineage>
        <taxon>Bacteria</taxon>
        <taxon>Bacillati</taxon>
        <taxon>Actinomycetota</taxon>
        <taxon>Actinomycetes</taxon>
        <taxon>Micrococcales</taxon>
        <taxon>Microbacteriaceae</taxon>
        <taxon>Leucobacter</taxon>
    </lineage>
</organism>
<dbReference type="EMBL" id="JXSQ01000011">
    <property type="protein sequence ID" value="KIP52426.1"/>
    <property type="molecule type" value="Genomic_DNA"/>
</dbReference>
<evidence type="ECO:0000313" key="2">
    <source>
        <dbReference type="EMBL" id="KIP52426.1"/>
    </source>
</evidence>
<name>A0A0D0HXV8_9MICO</name>
<dbReference type="RefSeq" id="WP_042544191.1">
    <property type="nucleotide sequence ID" value="NZ_JXSQ01000011.1"/>
</dbReference>
<keyword evidence="3" id="KW-1185">Reference proteome</keyword>
<comment type="caution">
    <text evidence="2">The sequence shown here is derived from an EMBL/GenBank/DDBJ whole genome shotgun (WGS) entry which is preliminary data.</text>
</comment>
<reference evidence="2 3" key="1">
    <citation type="submission" date="2015-01" db="EMBL/GenBank/DDBJ databases">
        <title>Draft genome sequence of Leucobacter komagatae strain VKM ST2845.</title>
        <authorList>
            <person name="Karlyshev A.V."/>
            <person name="Kudryashova E.B."/>
        </authorList>
    </citation>
    <scope>NUCLEOTIDE SEQUENCE [LARGE SCALE GENOMIC DNA]</scope>
    <source>
        <strain evidence="2 3">VKM ST2845</strain>
    </source>
</reference>
<dbReference type="Pfam" id="PF22504">
    <property type="entry name" value="DUF6993"/>
    <property type="match status" value="1"/>
</dbReference>
<feature type="domain" description="DUF6993" evidence="1">
    <location>
        <begin position="71"/>
        <end position="154"/>
    </location>
</feature>
<accession>A0A0D0HXV8</accession>
<dbReference type="Proteomes" id="UP000032120">
    <property type="component" value="Unassembled WGS sequence"/>
</dbReference>
<dbReference type="PROSITE" id="PS51257">
    <property type="entry name" value="PROKAR_LIPOPROTEIN"/>
    <property type="match status" value="1"/>
</dbReference>
<dbReference type="AlphaFoldDB" id="A0A0D0HXV8"/>
<dbReference type="InterPro" id="IPR054262">
    <property type="entry name" value="DUF6993"/>
</dbReference>
<proteinExistence type="predicted"/>
<evidence type="ECO:0000259" key="1">
    <source>
        <dbReference type="Pfam" id="PF22504"/>
    </source>
</evidence>
<evidence type="ECO:0000313" key="3">
    <source>
        <dbReference type="Proteomes" id="UP000032120"/>
    </source>
</evidence>